<evidence type="ECO:0000256" key="1">
    <source>
        <dbReference type="SAM" id="MobiDB-lite"/>
    </source>
</evidence>
<feature type="region of interest" description="Disordered" evidence="1">
    <location>
        <begin position="1"/>
        <end position="52"/>
    </location>
</feature>
<dbReference type="EMBL" id="CP036289">
    <property type="protein sequence ID" value="QDU75471.1"/>
    <property type="molecule type" value="Genomic_DNA"/>
</dbReference>
<dbReference type="AlphaFoldDB" id="A0A518C8C1"/>
<dbReference type="Proteomes" id="UP000318626">
    <property type="component" value="Chromosome"/>
</dbReference>
<gene>
    <name evidence="2" type="ORF">Pan97_25030</name>
</gene>
<dbReference type="RefSeq" id="WP_144972879.1">
    <property type="nucleotide sequence ID" value="NZ_CP036289.1"/>
</dbReference>
<reference evidence="3" key="1">
    <citation type="submission" date="2019-02" db="EMBL/GenBank/DDBJ databases">
        <title>Deep-cultivation of Planctomycetes and their phenomic and genomic characterization uncovers novel biology.</title>
        <authorList>
            <person name="Wiegand S."/>
            <person name="Jogler M."/>
            <person name="Boedeker C."/>
            <person name="Pinto D."/>
            <person name="Vollmers J."/>
            <person name="Rivas-Marin E."/>
            <person name="Kohn T."/>
            <person name="Peeters S.H."/>
            <person name="Heuer A."/>
            <person name="Rast P."/>
            <person name="Oberbeckmann S."/>
            <person name="Bunk B."/>
            <person name="Jeske O."/>
            <person name="Meyerdierks A."/>
            <person name="Storesund J.E."/>
            <person name="Kallscheuer N."/>
            <person name="Luecker S."/>
            <person name="Lage O.M."/>
            <person name="Pohl T."/>
            <person name="Merkel B.J."/>
            <person name="Hornburger P."/>
            <person name="Mueller R.-W."/>
            <person name="Bruemmer F."/>
            <person name="Labrenz M."/>
            <person name="Spormann A.M."/>
            <person name="Op den Camp H."/>
            <person name="Overmann J."/>
            <person name="Amann R."/>
            <person name="Jetten M.S.M."/>
            <person name="Mascher T."/>
            <person name="Medema M.H."/>
            <person name="Devos D.P."/>
            <person name="Kaster A.-K."/>
            <person name="Ovreas L."/>
            <person name="Rohde M."/>
            <person name="Galperin M.Y."/>
            <person name="Jogler C."/>
        </authorList>
    </citation>
    <scope>NUCLEOTIDE SEQUENCE [LARGE SCALE GENOMIC DNA]</scope>
    <source>
        <strain evidence="3">Pan97</strain>
    </source>
</reference>
<protein>
    <submittedName>
        <fullName evidence="2">Uncharacterized protein</fullName>
    </submittedName>
</protein>
<dbReference type="KEGG" id="bvo:Pan97_25030"/>
<dbReference type="OrthoDB" id="287141at2"/>
<organism evidence="2 3">
    <name type="scientific">Bremerella volcania</name>
    <dbReference type="NCBI Taxonomy" id="2527984"/>
    <lineage>
        <taxon>Bacteria</taxon>
        <taxon>Pseudomonadati</taxon>
        <taxon>Planctomycetota</taxon>
        <taxon>Planctomycetia</taxon>
        <taxon>Pirellulales</taxon>
        <taxon>Pirellulaceae</taxon>
        <taxon>Bremerella</taxon>
    </lineage>
</organism>
<proteinExistence type="predicted"/>
<feature type="compositionally biased region" description="Basic and acidic residues" evidence="1">
    <location>
        <begin position="40"/>
        <end position="51"/>
    </location>
</feature>
<sequence length="134" mass="14814">MPPKKKNQADAAKPSADSKLVAAKEKKHPPSAVSTGPHQPMKDSRGREIANRSETLTAEEIDSLAQEFYKVYEVLHDCASFMSLKKVEEIQAIVSGLRKKAKESQKLANSQIGRKLDAMAIELGLEDRLRGRTN</sequence>
<accession>A0A518C8C1</accession>
<evidence type="ECO:0000313" key="2">
    <source>
        <dbReference type="EMBL" id="QDU75471.1"/>
    </source>
</evidence>
<name>A0A518C8C1_9BACT</name>
<evidence type="ECO:0000313" key="3">
    <source>
        <dbReference type="Proteomes" id="UP000318626"/>
    </source>
</evidence>
<keyword evidence="3" id="KW-1185">Reference proteome</keyword>